<evidence type="ECO:0000313" key="1">
    <source>
        <dbReference type="EMBL" id="CAB4126297.1"/>
    </source>
</evidence>
<reference evidence="1" key="1">
    <citation type="submission" date="2020-04" db="EMBL/GenBank/DDBJ databases">
        <authorList>
            <person name="Chiriac C."/>
            <person name="Salcher M."/>
            <person name="Ghai R."/>
            <person name="Kavagutti S V."/>
        </authorList>
    </citation>
    <scope>NUCLEOTIDE SEQUENCE</scope>
</reference>
<sequence>MTQAYNLSQLANNLNTAGQLDATDGLVNAVPVANGGTGASTASAARTNLGLAIGTDIPSVGGSGATGTWPINISGSAASATNVSSLTTTNWTITQVGTQLLFKYNGTIKFTMDATTGFSAA</sequence>
<protein>
    <submittedName>
        <fullName evidence="1">Uncharacterized protein</fullName>
    </submittedName>
</protein>
<proteinExistence type="predicted"/>
<organism evidence="1">
    <name type="scientific">uncultured Caudovirales phage</name>
    <dbReference type="NCBI Taxonomy" id="2100421"/>
    <lineage>
        <taxon>Viruses</taxon>
        <taxon>Duplodnaviria</taxon>
        <taxon>Heunggongvirae</taxon>
        <taxon>Uroviricota</taxon>
        <taxon>Caudoviricetes</taxon>
        <taxon>Peduoviridae</taxon>
        <taxon>Maltschvirus</taxon>
        <taxon>Maltschvirus maltsch</taxon>
    </lineage>
</organism>
<accession>A0A6J5KZ49</accession>
<gene>
    <name evidence="1" type="ORF">UFOVP70_41</name>
</gene>
<dbReference type="EMBL" id="LR796193">
    <property type="protein sequence ID" value="CAB4126297.1"/>
    <property type="molecule type" value="Genomic_DNA"/>
</dbReference>
<name>A0A6J5KZ49_9CAUD</name>